<reference evidence="7" key="1">
    <citation type="submission" date="2023-04" db="EMBL/GenBank/DDBJ databases">
        <title>Comparative genomic analysis of Cohnella hashimotonis sp. nov., isolated from the International Space Station.</title>
        <authorList>
            <person name="Venkateswaran K."/>
            <person name="Simpson A."/>
        </authorList>
    </citation>
    <scope>NUCLEOTIDE SEQUENCE</scope>
    <source>
        <strain evidence="7">F6_2S_P_1</strain>
    </source>
</reference>
<dbReference type="RefSeq" id="WP_282909856.1">
    <property type="nucleotide sequence ID" value="NZ_JAGRPV010000001.1"/>
</dbReference>
<comment type="caution">
    <text evidence="7">The sequence shown here is derived from an EMBL/GenBank/DDBJ whole genome shotgun (WGS) entry which is preliminary data.</text>
</comment>
<accession>A0ABT6TL60</accession>
<sequence>MVNTRKRAIAWIAMLLLLAIAAGCANGGNKGGAAPSPGGSAKANEEVVKLKFSFWGGPEEKASMLAQLDQFNKLHPNIQVEGMHVADDYMAKMNTMASSNTLPDLGYFPSGAVASWTQNGKLADLTELYESDRIGKKLESVIFRNSGGSIIGAGVANEILVLNYNKEMFDEANVPYPPASADEAWTWEQFVDAAKKLTKDRAGKHPGEAGFDANNVQTFGVNIQSLGQYYPAALFSNGTGIVSEDATAFTIGSDASVEALQSIADLMYVDKVMPKPSQMSTIPAEDTALLTKRIAMSISGQWSLQTLGKAKNEKNLKLGIGVLPKFKTPLTTNFGEPVIIFDTDRTRKYKAQVETVYAYIMNPENSISLINSGLWMPNEEQWYTDEALIKKWTDTPVHPPEYRKAVVDYALNHTKQNPSYYWEDTEALVIINPELDQLWQGKKTAADVVRNDILPKLKAKYGDKYRYE</sequence>
<keyword evidence="4" id="KW-0564">Palmitate</keyword>
<keyword evidence="1" id="KW-1003">Cell membrane</keyword>
<evidence type="ECO:0000256" key="5">
    <source>
        <dbReference type="ARBA" id="ARBA00023288"/>
    </source>
</evidence>
<dbReference type="Gene3D" id="3.40.190.10">
    <property type="entry name" value="Periplasmic binding protein-like II"/>
    <property type="match status" value="1"/>
</dbReference>
<gene>
    <name evidence="7" type="ORF">KB449_18885</name>
</gene>
<dbReference type="PANTHER" id="PTHR43649">
    <property type="entry name" value="ARABINOSE-BINDING PROTEIN-RELATED"/>
    <property type="match status" value="1"/>
</dbReference>
<feature type="chain" id="PRO_5045528026" evidence="6">
    <location>
        <begin position="26"/>
        <end position="468"/>
    </location>
</feature>
<name>A0ABT6TL60_9BACL</name>
<keyword evidence="2 6" id="KW-0732">Signal</keyword>
<dbReference type="InterPro" id="IPR006059">
    <property type="entry name" value="SBP"/>
</dbReference>
<dbReference type="Proteomes" id="UP001161691">
    <property type="component" value="Unassembled WGS sequence"/>
</dbReference>
<organism evidence="7 8">
    <name type="scientific">Cohnella hashimotonis</name>
    <dbReference type="NCBI Taxonomy" id="2826895"/>
    <lineage>
        <taxon>Bacteria</taxon>
        <taxon>Bacillati</taxon>
        <taxon>Bacillota</taxon>
        <taxon>Bacilli</taxon>
        <taxon>Bacillales</taxon>
        <taxon>Paenibacillaceae</taxon>
        <taxon>Cohnella</taxon>
    </lineage>
</organism>
<protein>
    <submittedName>
        <fullName evidence="7">Extracellular solute-binding protein</fullName>
    </submittedName>
</protein>
<evidence type="ECO:0000313" key="8">
    <source>
        <dbReference type="Proteomes" id="UP001161691"/>
    </source>
</evidence>
<feature type="signal peptide" evidence="6">
    <location>
        <begin position="1"/>
        <end position="25"/>
    </location>
</feature>
<keyword evidence="3" id="KW-0472">Membrane</keyword>
<evidence type="ECO:0000256" key="1">
    <source>
        <dbReference type="ARBA" id="ARBA00022475"/>
    </source>
</evidence>
<evidence type="ECO:0000256" key="2">
    <source>
        <dbReference type="ARBA" id="ARBA00022729"/>
    </source>
</evidence>
<evidence type="ECO:0000256" key="6">
    <source>
        <dbReference type="SAM" id="SignalP"/>
    </source>
</evidence>
<dbReference type="EMBL" id="JAGRPV010000001">
    <property type="protein sequence ID" value="MDI4647050.1"/>
    <property type="molecule type" value="Genomic_DNA"/>
</dbReference>
<dbReference type="SUPFAM" id="SSF53850">
    <property type="entry name" value="Periplasmic binding protein-like II"/>
    <property type="match status" value="1"/>
</dbReference>
<proteinExistence type="predicted"/>
<keyword evidence="8" id="KW-1185">Reference proteome</keyword>
<dbReference type="Pfam" id="PF13416">
    <property type="entry name" value="SBP_bac_8"/>
    <property type="match status" value="1"/>
</dbReference>
<evidence type="ECO:0000313" key="7">
    <source>
        <dbReference type="EMBL" id="MDI4647050.1"/>
    </source>
</evidence>
<keyword evidence="5" id="KW-0449">Lipoprotein</keyword>
<dbReference type="InterPro" id="IPR050490">
    <property type="entry name" value="Bact_solute-bd_prot1"/>
</dbReference>
<dbReference type="PROSITE" id="PS51257">
    <property type="entry name" value="PROKAR_LIPOPROTEIN"/>
    <property type="match status" value="1"/>
</dbReference>
<evidence type="ECO:0000256" key="4">
    <source>
        <dbReference type="ARBA" id="ARBA00023139"/>
    </source>
</evidence>
<evidence type="ECO:0000256" key="3">
    <source>
        <dbReference type="ARBA" id="ARBA00023136"/>
    </source>
</evidence>
<dbReference type="PANTHER" id="PTHR43649:SF33">
    <property type="entry name" value="POLYGALACTURONAN_RHAMNOGALACTURONAN-BINDING PROTEIN YTCQ"/>
    <property type="match status" value="1"/>
</dbReference>